<sequence>MSDHKLPQWPTTQPSSKGPIYLGILHVARKRIAWMIICIIVVGSMFRAHEALPHAFRHNSTADIYNGTLGFERLFAIGFEGRTDKRDARKLASALTGFAIEWLPGVSSADIPEKAVPPTWDTEEQSSGSLGCWRAHMDVVAKVVAENIQTALILEDDADWDVNIKEQLVEFAKGSKALQGHNSPLSPISPYGDDWDVLWVGHCRAGSAWEDEQDMWVIDDDLTVPTTNHRHANWRNDWLPEPVQRNGTRVVLKTHGGMCMYGYAISQRGARKILAALSVQSQNMPVDVGMSALCRERSVKPFKCYAPYPPLFASHRPAGPSSRDSDIRNKDNKWHDAFSFDIVYSTAMNILRLVEGKQYVDAQWPDAEFTRIPYGLEARDLWQPGYLQRVDNRNPVNNEAKPSITT</sequence>
<evidence type="ECO:0000256" key="2">
    <source>
        <dbReference type="ARBA" id="ARBA00022676"/>
    </source>
</evidence>
<organism evidence="5 6">
    <name type="scientific">Exophiala bonariae</name>
    <dbReference type="NCBI Taxonomy" id="1690606"/>
    <lineage>
        <taxon>Eukaryota</taxon>
        <taxon>Fungi</taxon>
        <taxon>Dikarya</taxon>
        <taxon>Ascomycota</taxon>
        <taxon>Pezizomycotina</taxon>
        <taxon>Eurotiomycetes</taxon>
        <taxon>Chaetothyriomycetidae</taxon>
        <taxon>Chaetothyriales</taxon>
        <taxon>Herpotrichiellaceae</taxon>
        <taxon>Exophiala</taxon>
    </lineage>
</organism>
<comment type="similarity">
    <text evidence="1">Belongs to the glycosyltransferase 25 family.</text>
</comment>
<keyword evidence="2" id="KW-0328">Glycosyltransferase</keyword>
<comment type="caution">
    <text evidence="5">The sequence shown here is derived from an EMBL/GenBank/DDBJ whole genome shotgun (WGS) entry which is preliminary data.</text>
</comment>
<dbReference type="EMBL" id="JAVRRD010000026">
    <property type="protein sequence ID" value="KAK5047193.1"/>
    <property type="molecule type" value="Genomic_DNA"/>
</dbReference>
<keyword evidence="6" id="KW-1185">Reference proteome</keyword>
<accession>A0AAV9MZR7</accession>
<evidence type="ECO:0000256" key="3">
    <source>
        <dbReference type="ARBA" id="ARBA00022679"/>
    </source>
</evidence>
<dbReference type="PANTHER" id="PTHR10730:SF53">
    <property type="entry name" value="GLYCOSYLTRANSFERASE 25 FAMILY MEMBER"/>
    <property type="match status" value="1"/>
</dbReference>
<dbReference type="GO" id="GO:0016740">
    <property type="term" value="F:transferase activity"/>
    <property type="evidence" value="ECO:0007669"/>
    <property type="project" value="UniProtKB-KW"/>
</dbReference>
<proteinExistence type="inferred from homology"/>
<name>A0AAV9MZR7_9EURO</name>
<dbReference type="PANTHER" id="PTHR10730">
    <property type="entry name" value="PROCOLLAGEN-LYSINE,2-OXOGLUTARATE 5-DIOXYGENASE/GLYCOSYLTRANSFERASE 25 FAMILY MEMBER"/>
    <property type="match status" value="1"/>
</dbReference>
<reference evidence="5 6" key="1">
    <citation type="submission" date="2023-08" db="EMBL/GenBank/DDBJ databases">
        <title>Black Yeasts Isolated from many extreme environments.</title>
        <authorList>
            <person name="Coleine C."/>
            <person name="Stajich J.E."/>
            <person name="Selbmann L."/>
        </authorList>
    </citation>
    <scope>NUCLEOTIDE SEQUENCE [LARGE SCALE GENOMIC DNA]</scope>
    <source>
        <strain evidence="5 6">CCFEE 5792</strain>
    </source>
</reference>
<gene>
    <name evidence="5" type="ORF">LTR84_006715</name>
</gene>
<evidence type="ECO:0000313" key="5">
    <source>
        <dbReference type="EMBL" id="KAK5047193.1"/>
    </source>
</evidence>
<dbReference type="Proteomes" id="UP001358417">
    <property type="component" value="Unassembled WGS sequence"/>
</dbReference>
<dbReference type="RefSeq" id="XP_064702755.1">
    <property type="nucleotide sequence ID" value="XM_064850273.1"/>
</dbReference>
<dbReference type="GeneID" id="89974884"/>
<feature type="domain" description="Glycosyl transferase family 25" evidence="4">
    <location>
        <begin position="124"/>
        <end position="176"/>
    </location>
</feature>
<dbReference type="CDD" id="cd06532">
    <property type="entry name" value="Glyco_transf_25"/>
    <property type="match status" value="1"/>
</dbReference>
<keyword evidence="3" id="KW-0808">Transferase</keyword>
<evidence type="ECO:0000256" key="1">
    <source>
        <dbReference type="ARBA" id="ARBA00006721"/>
    </source>
</evidence>
<dbReference type="InterPro" id="IPR050757">
    <property type="entry name" value="Collagen_mod_GT25"/>
</dbReference>
<dbReference type="AlphaFoldDB" id="A0AAV9MZR7"/>
<evidence type="ECO:0000313" key="6">
    <source>
        <dbReference type="Proteomes" id="UP001358417"/>
    </source>
</evidence>
<dbReference type="Pfam" id="PF01755">
    <property type="entry name" value="Glyco_transf_25"/>
    <property type="match status" value="1"/>
</dbReference>
<protein>
    <recommendedName>
        <fullName evidence="4">Glycosyl transferase family 25 domain-containing protein</fullName>
    </recommendedName>
</protein>
<dbReference type="InterPro" id="IPR002654">
    <property type="entry name" value="Glyco_trans_25"/>
</dbReference>
<evidence type="ECO:0000259" key="4">
    <source>
        <dbReference type="Pfam" id="PF01755"/>
    </source>
</evidence>